<dbReference type="SUPFAM" id="SSF55729">
    <property type="entry name" value="Acyl-CoA N-acyltransferases (Nat)"/>
    <property type="match status" value="1"/>
</dbReference>
<dbReference type="Gene3D" id="3.40.630.30">
    <property type="match status" value="1"/>
</dbReference>
<accession>A0AAV0HIY5</accession>
<name>A0AAV0HIY5_9ROSI</name>
<organism evidence="2 3">
    <name type="scientific">Linum tenue</name>
    <dbReference type="NCBI Taxonomy" id="586396"/>
    <lineage>
        <taxon>Eukaryota</taxon>
        <taxon>Viridiplantae</taxon>
        <taxon>Streptophyta</taxon>
        <taxon>Embryophyta</taxon>
        <taxon>Tracheophyta</taxon>
        <taxon>Spermatophyta</taxon>
        <taxon>Magnoliopsida</taxon>
        <taxon>eudicotyledons</taxon>
        <taxon>Gunneridae</taxon>
        <taxon>Pentapetalae</taxon>
        <taxon>rosids</taxon>
        <taxon>fabids</taxon>
        <taxon>Malpighiales</taxon>
        <taxon>Linaceae</taxon>
        <taxon>Linum</taxon>
    </lineage>
</organism>
<evidence type="ECO:0000313" key="2">
    <source>
        <dbReference type="EMBL" id="CAI0385142.1"/>
    </source>
</evidence>
<dbReference type="AlphaFoldDB" id="A0AAV0HIY5"/>
<dbReference type="Pfam" id="PF00583">
    <property type="entry name" value="Acetyltransf_1"/>
    <property type="match status" value="1"/>
</dbReference>
<dbReference type="PANTHER" id="PTHR47426:SF3">
    <property type="entry name" value="GCN5-RELATED N-ACETYLTRANSFERASE 6, CHLOROPLASTIC"/>
    <property type="match status" value="1"/>
</dbReference>
<sequence length="306" mass="35085">MLTTVVPIHAPLVLLTSPTSSRSIHKLSTVTAFWRMSMNSGSFQTKKREELSLPIQHPAAFDPKGDDTPKLPDLRFDRLQIPEQDLVDVDKMEFRQFFAREALIALILVNLMLSNDSNLASSGINKDSTELSIYWLYFLNWWQEFLDIRRRSIGPFGQQFKCIITVRASFVLSSEKARRDGETHNTEECGWDFGLEHPLVAAWRDLPWVYGKAPHLGNIHRGGEDIYGYVSNLVVAEFARRRGIATNMMQFAIETTKSNGVELLYVHVDRNNRPALQLYEKMGFEMIEEASEGRVEDNTYLLRSIL</sequence>
<dbReference type="InterPro" id="IPR016181">
    <property type="entry name" value="Acyl_CoA_acyltransferase"/>
</dbReference>
<evidence type="ECO:0000259" key="1">
    <source>
        <dbReference type="PROSITE" id="PS51186"/>
    </source>
</evidence>
<gene>
    <name evidence="2" type="ORF">LITE_LOCUS4678</name>
</gene>
<reference evidence="2" key="1">
    <citation type="submission" date="2022-08" db="EMBL/GenBank/DDBJ databases">
        <authorList>
            <person name="Gutierrez-Valencia J."/>
        </authorList>
    </citation>
    <scope>NUCLEOTIDE SEQUENCE</scope>
</reference>
<dbReference type="Proteomes" id="UP001154282">
    <property type="component" value="Unassembled WGS sequence"/>
</dbReference>
<comment type="caution">
    <text evidence="2">The sequence shown here is derived from an EMBL/GenBank/DDBJ whole genome shotgun (WGS) entry which is preliminary data.</text>
</comment>
<keyword evidence="3" id="KW-1185">Reference proteome</keyword>
<dbReference type="InterPro" id="IPR000182">
    <property type="entry name" value="GNAT_dom"/>
</dbReference>
<protein>
    <recommendedName>
        <fullName evidence="1">N-acetyltransferase domain-containing protein</fullName>
    </recommendedName>
</protein>
<dbReference type="GO" id="GO:0016747">
    <property type="term" value="F:acyltransferase activity, transferring groups other than amino-acyl groups"/>
    <property type="evidence" value="ECO:0007669"/>
    <property type="project" value="InterPro"/>
</dbReference>
<dbReference type="PROSITE" id="PS51186">
    <property type="entry name" value="GNAT"/>
    <property type="match status" value="1"/>
</dbReference>
<dbReference type="CDD" id="cd04301">
    <property type="entry name" value="NAT_SF"/>
    <property type="match status" value="1"/>
</dbReference>
<dbReference type="PANTHER" id="PTHR47426">
    <property type="entry name" value="ACYL-COA N-ACYLTRANSFERASES (NAT) SUPERFAMILY PROTEIN"/>
    <property type="match status" value="1"/>
</dbReference>
<dbReference type="EMBL" id="CAMGYJ010000002">
    <property type="protein sequence ID" value="CAI0385142.1"/>
    <property type="molecule type" value="Genomic_DNA"/>
</dbReference>
<feature type="domain" description="N-acetyltransferase" evidence="1">
    <location>
        <begin position="164"/>
        <end position="306"/>
    </location>
</feature>
<evidence type="ECO:0000313" key="3">
    <source>
        <dbReference type="Proteomes" id="UP001154282"/>
    </source>
</evidence>
<proteinExistence type="predicted"/>